<dbReference type="Proteomes" id="UP000178870">
    <property type="component" value="Unassembled WGS sequence"/>
</dbReference>
<dbReference type="AlphaFoldDB" id="A0A1F7Z1S7"/>
<proteinExistence type="predicted"/>
<dbReference type="EMBL" id="MGGP01000001">
    <property type="protein sequence ID" value="OGM33461.1"/>
    <property type="molecule type" value="Genomic_DNA"/>
</dbReference>
<gene>
    <name evidence="1" type="ORF">A2803_04675</name>
</gene>
<accession>A0A1F7Z1S7</accession>
<comment type="caution">
    <text evidence="1">The sequence shown here is derived from an EMBL/GenBank/DDBJ whole genome shotgun (WGS) entry which is preliminary data.</text>
</comment>
<protein>
    <submittedName>
        <fullName evidence="1">Uncharacterized protein</fullName>
    </submittedName>
</protein>
<name>A0A1F7Z1S7_9BACT</name>
<evidence type="ECO:0000313" key="1">
    <source>
        <dbReference type="EMBL" id="OGM33461.1"/>
    </source>
</evidence>
<reference evidence="1 2" key="1">
    <citation type="journal article" date="2016" name="Nat. Commun.">
        <title>Thousands of microbial genomes shed light on interconnected biogeochemical processes in an aquifer system.</title>
        <authorList>
            <person name="Anantharaman K."/>
            <person name="Brown C.T."/>
            <person name="Hug L.A."/>
            <person name="Sharon I."/>
            <person name="Castelle C.J."/>
            <person name="Probst A.J."/>
            <person name="Thomas B.C."/>
            <person name="Singh A."/>
            <person name="Wilkins M.J."/>
            <person name="Karaoz U."/>
            <person name="Brodie E.L."/>
            <person name="Williams K.H."/>
            <person name="Hubbard S.S."/>
            <person name="Banfield J.F."/>
        </authorList>
    </citation>
    <scope>NUCLEOTIDE SEQUENCE [LARGE SCALE GENOMIC DNA]</scope>
</reference>
<evidence type="ECO:0000313" key="2">
    <source>
        <dbReference type="Proteomes" id="UP000178870"/>
    </source>
</evidence>
<organism evidence="1 2">
    <name type="scientific">Candidatus Woesebacteria bacterium RIFCSPHIGHO2_01_FULL_44_21</name>
    <dbReference type="NCBI Taxonomy" id="1802503"/>
    <lineage>
        <taxon>Bacteria</taxon>
        <taxon>Candidatus Woeseibacteriota</taxon>
    </lineage>
</organism>
<sequence>MVNYDNIFTNKALMKMRALGLSEALVLDVYNTGASEKSNIGGFNAIKKFPGYEIGVYYNRDSRGVYKIISVWKRTRR</sequence>